<feature type="signal peptide" evidence="9">
    <location>
        <begin position="1"/>
        <end position="25"/>
    </location>
</feature>
<accession>A0A8S3Z0S1</accession>
<proteinExistence type="inferred from homology"/>
<keyword evidence="5 8" id="KW-1133">Transmembrane helix</keyword>
<feature type="transmembrane region" description="Helical" evidence="8">
    <location>
        <begin position="288"/>
        <end position="306"/>
    </location>
</feature>
<dbReference type="GO" id="GO:0015293">
    <property type="term" value="F:symporter activity"/>
    <property type="evidence" value="ECO:0007669"/>
    <property type="project" value="UniProtKB-KW"/>
</dbReference>
<evidence type="ECO:0000256" key="6">
    <source>
        <dbReference type="ARBA" id="ARBA00023136"/>
    </source>
</evidence>
<keyword evidence="4" id="KW-0813">Transport</keyword>
<dbReference type="InterPro" id="IPR004710">
    <property type="entry name" value="Bilac:Na_transpt"/>
</dbReference>
<evidence type="ECO:0000256" key="7">
    <source>
        <dbReference type="SAM" id="MobiDB-lite"/>
    </source>
</evidence>
<comment type="subcellular location">
    <subcellularLocation>
        <location evidence="1">Membrane</location>
        <topology evidence="1">Multi-pass membrane protein</topology>
    </subcellularLocation>
</comment>
<dbReference type="Proteomes" id="UP000678393">
    <property type="component" value="Unassembled WGS sequence"/>
</dbReference>
<evidence type="ECO:0000313" key="11">
    <source>
        <dbReference type="Proteomes" id="UP000678393"/>
    </source>
</evidence>
<protein>
    <recommendedName>
        <fullName evidence="12">Ileal sodium/bile acid cotransporter</fullName>
    </recommendedName>
</protein>
<dbReference type="GO" id="GO:0016020">
    <property type="term" value="C:membrane"/>
    <property type="evidence" value="ECO:0007669"/>
    <property type="project" value="UniProtKB-SubCell"/>
</dbReference>
<feature type="region of interest" description="Disordered" evidence="7">
    <location>
        <begin position="544"/>
        <end position="569"/>
    </location>
</feature>
<dbReference type="InterPro" id="IPR002657">
    <property type="entry name" value="BilAc:Na_symport/Acr3"/>
</dbReference>
<name>A0A8S3Z0S1_9EUPU</name>
<feature type="compositionally biased region" description="Basic and acidic residues" evidence="7">
    <location>
        <begin position="544"/>
        <end position="564"/>
    </location>
</feature>
<keyword evidence="9" id="KW-0732">Signal</keyword>
<comment type="caution">
    <text evidence="10">The sequence shown here is derived from an EMBL/GenBank/DDBJ whole genome shotgun (WGS) entry which is preliminary data.</text>
</comment>
<feature type="chain" id="PRO_5035732517" description="Ileal sodium/bile acid cotransporter" evidence="9">
    <location>
        <begin position="26"/>
        <end position="618"/>
    </location>
</feature>
<evidence type="ECO:0000256" key="3">
    <source>
        <dbReference type="ARBA" id="ARBA00022692"/>
    </source>
</evidence>
<feature type="transmembrane region" description="Helical" evidence="8">
    <location>
        <begin position="318"/>
        <end position="340"/>
    </location>
</feature>
<keyword evidence="4" id="KW-0769">Symport</keyword>
<reference evidence="10" key="1">
    <citation type="submission" date="2021-04" db="EMBL/GenBank/DDBJ databases">
        <authorList>
            <consortium name="Molecular Ecology Group"/>
        </authorList>
    </citation>
    <scope>NUCLEOTIDE SEQUENCE</scope>
</reference>
<evidence type="ECO:0000256" key="1">
    <source>
        <dbReference type="ARBA" id="ARBA00004141"/>
    </source>
</evidence>
<dbReference type="Pfam" id="PF01758">
    <property type="entry name" value="SBF"/>
    <property type="match status" value="1"/>
</dbReference>
<keyword evidence="6 8" id="KW-0472">Membrane</keyword>
<evidence type="ECO:0000256" key="5">
    <source>
        <dbReference type="ARBA" id="ARBA00022989"/>
    </source>
</evidence>
<dbReference type="PANTHER" id="PTHR10361">
    <property type="entry name" value="SODIUM-BILE ACID COTRANSPORTER"/>
    <property type="match status" value="1"/>
</dbReference>
<feature type="transmembrane region" description="Helical" evidence="8">
    <location>
        <begin position="506"/>
        <end position="533"/>
    </location>
</feature>
<dbReference type="EMBL" id="CAJHNH020000999">
    <property type="protein sequence ID" value="CAG5120951.1"/>
    <property type="molecule type" value="Genomic_DNA"/>
</dbReference>
<gene>
    <name evidence="10" type="ORF">CUNI_LOCUS6509</name>
</gene>
<evidence type="ECO:0000256" key="4">
    <source>
        <dbReference type="ARBA" id="ARBA00022847"/>
    </source>
</evidence>
<dbReference type="AlphaFoldDB" id="A0A8S3Z0S1"/>
<keyword evidence="3 8" id="KW-0812">Transmembrane</keyword>
<evidence type="ECO:0008006" key="12">
    <source>
        <dbReference type="Google" id="ProtNLM"/>
    </source>
</evidence>
<dbReference type="InterPro" id="IPR038770">
    <property type="entry name" value="Na+/solute_symporter_sf"/>
</dbReference>
<sequence>MSHKSTTRMLTLTSLVIAVLHITYGATDSSNDQLPSLKTESDKSPLSIEIVSNMGKPGALLYDLESVATITLKYQLNCTSVDVVHTILASTSDHHVAVITDNSSFDISCNPARSGDNSFNETDNFETSTTDRIEEWNSSVENSSIVNLLRGEVRMTVNAKLIGRSFLILHAQERHLNLSQTDGDPSSSPTFHWLSLTETTTKYSYQFASEFGQELQESQNSNQLSSNEEMPTVEVTRVMIIVMKLPRTLDKVFRIVLYNVIIMATIGMGVKIDFVVIRKVLKNPVAPVIGLCCQYICMPVIAYGVARVVPQESAAVSLGIFTCGIVPGGGMSNMFTYLLGGDLSLSATMTTMSNIAALGLLPAWLFTLGNTFQDETSKMHVPYVNILEALAISILPLFLGMLIKYKLPKLAVIISKVLKPVLIVVVTFSISLGIYTNFYIFKMIRPMTLLAGCLLPYIGYLIGGFVSFVCFRTWTDIKTIAIETGIQNTGIAFLILFLSLQPPDNQLAAVAPAASAIMTPQPLFIAVLLYTIYQRCTTRKQKTGNDEIKMAEDGNGNAEKKESQDGVDVPAQEKEKALIVVLWRILTGRGVEIDSANGKKNIKELDLMLPQNDKHMKV</sequence>
<feature type="transmembrane region" description="Helical" evidence="8">
    <location>
        <begin position="447"/>
        <end position="471"/>
    </location>
</feature>
<comment type="similarity">
    <text evidence="2">Belongs to the bile acid:sodium symporter (BASS) (TC 2.A.28) family.</text>
</comment>
<feature type="transmembrane region" description="Helical" evidence="8">
    <location>
        <begin position="417"/>
        <end position="441"/>
    </location>
</feature>
<evidence type="ECO:0000256" key="2">
    <source>
        <dbReference type="ARBA" id="ARBA00006528"/>
    </source>
</evidence>
<dbReference type="Gene3D" id="1.20.1530.20">
    <property type="match status" value="1"/>
</dbReference>
<feature type="transmembrane region" description="Helical" evidence="8">
    <location>
        <begin position="386"/>
        <end position="405"/>
    </location>
</feature>
<evidence type="ECO:0000256" key="8">
    <source>
        <dbReference type="SAM" id="Phobius"/>
    </source>
</evidence>
<feature type="transmembrane region" description="Helical" evidence="8">
    <location>
        <begin position="347"/>
        <end position="366"/>
    </location>
</feature>
<evidence type="ECO:0000256" key="9">
    <source>
        <dbReference type="SAM" id="SignalP"/>
    </source>
</evidence>
<evidence type="ECO:0000313" key="10">
    <source>
        <dbReference type="EMBL" id="CAG5120951.1"/>
    </source>
</evidence>
<dbReference type="PANTHER" id="PTHR10361:SF28">
    <property type="entry name" value="P3 PROTEIN-RELATED"/>
    <property type="match status" value="1"/>
</dbReference>
<organism evidence="10 11">
    <name type="scientific">Candidula unifasciata</name>
    <dbReference type="NCBI Taxonomy" id="100452"/>
    <lineage>
        <taxon>Eukaryota</taxon>
        <taxon>Metazoa</taxon>
        <taxon>Spiralia</taxon>
        <taxon>Lophotrochozoa</taxon>
        <taxon>Mollusca</taxon>
        <taxon>Gastropoda</taxon>
        <taxon>Heterobranchia</taxon>
        <taxon>Euthyneura</taxon>
        <taxon>Panpulmonata</taxon>
        <taxon>Eupulmonata</taxon>
        <taxon>Stylommatophora</taxon>
        <taxon>Helicina</taxon>
        <taxon>Helicoidea</taxon>
        <taxon>Geomitridae</taxon>
        <taxon>Candidula</taxon>
    </lineage>
</organism>
<dbReference type="OrthoDB" id="203097at2759"/>
<keyword evidence="11" id="KW-1185">Reference proteome</keyword>
<feature type="transmembrane region" description="Helical" evidence="8">
    <location>
        <begin position="255"/>
        <end position="276"/>
    </location>
</feature>